<sequence length="960" mass="107913">MGDVQATRLNGIPNLNLYSFVKNFPNKVRECIELHFNKPLKKRDEFSTKTEFIYKDNSSIAELSLENQMYPWKQNPSWVDLPPEVKVTVPKGSLCNLNLKVNVGLPPEAVYNIVTDPDNKRVFKNIKEVISRKIVIDEGLRQVVEVEQAAIWRFLWWSGTISVHVLVDQNKEDYTMKFKQIKSGFMQRFEGSWKIEPIFIDEELCHPHKPDSLMDYVSCSKGKGRIASKLVLEQLIQPSIVPPAPISWYLRGITTKTTEMLITDLLTEAARIRHDSSDGASNMSEEKSDDCRKRHLRSNLRIILFPVFIFGIIGIFKLLGKSAKAESPFIIAETPALLQIPYPEFRAGTASESTNFVEAAAETKTIYQVQSNCLNFSLSIEKPTIECVEGLTLWRRSYNEIDNELYKGYKNGNPEGMFNEIMGAYDFQNSSTKSFNVVVGYNSTYKGNPVDKMTPNVVYVQKAENMQQKLRMMMAMHGLGNGAYLVIMYMYFLFISALYICGYLVAGNLSGLTTFTKNSKSVQFVFYFVYMNLQISMSFLIYPLFKRAKGASVVGMFIVIGTGLLGLKILSPWARDPSINSIWIMALEVYPGFALYRGIEELCYYGIGADTAGTLGMQWHHLKDNKSGMREVLIIMTFTWLVFILIAYCVDNISSLKSCLSSKKSPKKITSSSQEPNSYVQMEKEDIVLEREKVEQFQNGPNSYYSAICYDLKKIYPGKDGNPDKFAVKGAHLALSRGECFGMLGPNGAGKTTFISMAVDDSLSGVDLLRVGSKMAGKYSGGMKRRLSVAIALIGNPKIVYLDEPSTGLDPASRNKLWEVILEAKKDRTIILTTHSMEEAERLCDRIGIFADGCFQCLGSSDELKSRYGGSYILTITTKPNNVDEVQSMIEGLFPNATRTYCLSGTQKFELSKTNIKKSDIFGAVKLAKKRFPIQTWGVTETTLEDVFIKVAVEADSSIV</sequence>
<comment type="caution">
    <text evidence="6">The sequence shown here is derived from an EMBL/GenBank/DDBJ whole genome shotgun (WGS) entry which is preliminary data.</text>
</comment>
<evidence type="ECO:0000256" key="1">
    <source>
        <dbReference type="ARBA" id="ARBA00008526"/>
    </source>
</evidence>
<dbReference type="InterPro" id="IPR003959">
    <property type="entry name" value="ATPase_AAA_core"/>
</dbReference>
<dbReference type="InterPro" id="IPR027417">
    <property type="entry name" value="P-loop_NTPase"/>
</dbReference>
<gene>
    <name evidence="6" type="ORF">ACJIZ3_005131</name>
</gene>
<evidence type="ECO:0000313" key="7">
    <source>
        <dbReference type="Proteomes" id="UP001634393"/>
    </source>
</evidence>
<dbReference type="Pfam" id="PF24526">
    <property type="entry name" value="ABCA12_C"/>
    <property type="match status" value="1"/>
</dbReference>
<dbReference type="InterPro" id="IPR003593">
    <property type="entry name" value="AAA+_ATPase"/>
</dbReference>
<dbReference type="AlphaFoldDB" id="A0ABD3S414"/>
<evidence type="ECO:0000256" key="3">
    <source>
        <dbReference type="ARBA" id="ARBA00022840"/>
    </source>
</evidence>
<dbReference type="GO" id="GO:0005524">
    <property type="term" value="F:ATP binding"/>
    <property type="evidence" value="ECO:0007669"/>
    <property type="project" value="UniProtKB-KW"/>
</dbReference>
<keyword evidence="2" id="KW-0547">Nucleotide-binding</keyword>
<evidence type="ECO:0000313" key="6">
    <source>
        <dbReference type="EMBL" id="KAL3819226.1"/>
    </source>
</evidence>
<keyword evidence="4" id="KW-0472">Membrane</keyword>
<keyword evidence="7" id="KW-1185">Reference proteome</keyword>
<dbReference type="Pfam" id="PF02713">
    <property type="entry name" value="DUF220"/>
    <property type="match status" value="1"/>
</dbReference>
<dbReference type="SMART" id="SM00382">
    <property type="entry name" value="AAA"/>
    <property type="match status" value="1"/>
</dbReference>
<feature type="transmembrane region" description="Helical" evidence="4">
    <location>
        <begin position="482"/>
        <end position="505"/>
    </location>
</feature>
<feature type="transmembrane region" description="Helical" evidence="4">
    <location>
        <begin position="300"/>
        <end position="319"/>
    </location>
</feature>
<evidence type="ECO:0000259" key="5">
    <source>
        <dbReference type="PROSITE" id="PS50893"/>
    </source>
</evidence>
<dbReference type="SUPFAM" id="SSF52540">
    <property type="entry name" value="P-loop containing nucleoside triphosphate hydrolases"/>
    <property type="match status" value="1"/>
</dbReference>
<name>A0ABD3S414_9LAMI</name>
<dbReference type="PROSITE" id="PS50893">
    <property type="entry name" value="ABC_TRANSPORTER_2"/>
    <property type="match status" value="1"/>
</dbReference>
<reference evidence="6 7" key="1">
    <citation type="submission" date="2024-12" db="EMBL/GenBank/DDBJ databases">
        <title>The unique morphological basis and parallel evolutionary history of personate flowers in Penstemon.</title>
        <authorList>
            <person name="Depatie T.H."/>
            <person name="Wessinger C.A."/>
        </authorList>
    </citation>
    <scope>NUCLEOTIDE SEQUENCE [LARGE SCALE GENOMIC DNA]</scope>
    <source>
        <strain evidence="6">WTNN_2</strain>
        <tissue evidence="6">Leaf</tissue>
    </source>
</reference>
<keyword evidence="4" id="KW-1133">Transmembrane helix</keyword>
<evidence type="ECO:0000256" key="2">
    <source>
        <dbReference type="ARBA" id="ARBA00022741"/>
    </source>
</evidence>
<dbReference type="SUPFAM" id="SSF55961">
    <property type="entry name" value="Bet v1-like"/>
    <property type="match status" value="1"/>
</dbReference>
<dbReference type="Pfam" id="PF13304">
    <property type="entry name" value="AAA_21"/>
    <property type="match status" value="1"/>
</dbReference>
<dbReference type="Proteomes" id="UP001634393">
    <property type="component" value="Unassembled WGS sequence"/>
</dbReference>
<dbReference type="InterPro" id="IPR017871">
    <property type="entry name" value="ABC_transporter-like_CS"/>
</dbReference>
<dbReference type="InterPro" id="IPR026082">
    <property type="entry name" value="ABCA"/>
</dbReference>
<dbReference type="Gene3D" id="3.40.50.300">
    <property type="entry name" value="P-loop containing nucleotide triphosphate hydrolases"/>
    <property type="match status" value="2"/>
</dbReference>
<accession>A0ABD3S414</accession>
<dbReference type="PANTHER" id="PTHR19229:SF211">
    <property type="entry name" value="ABC TRANSPORTER A FAMILY MEMBER 7-LIKE ISOFORM X1"/>
    <property type="match status" value="1"/>
</dbReference>
<feature type="transmembrane region" description="Helical" evidence="4">
    <location>
        <begin position="552"/>
        <end position="570"/>
    </location>
</feature>
<keyword evidence="4" id="KW-0812">Transmembrane</keyword>
<dbReference type="PANTHER" id="PTHR19229">
    <property type="entry name" value="ATP-BINDING CASSETTE TRANSPORTER SUBFAMILY A ABCA"/>
    <property type="match status" value="1"/>
</dbReference>
<feature type="domain" description="ABC transporter" evidence="5">
    <location>
        <begin position="710"/>
        <end position="877"/>
    </location>
</feature>
<feature type="transmembrane region" description="Helical" evidence="4">
    <location>
        <begin position="525"/>
        <end position="545"/>
    </location>
</feature>
<dbReference type="PROSITE" id="PS00211">
    <property type="entry name" value="ABC_TRANSPORTER_1"/>
    <property type="match status" value="1"/>
</dbReference>
<organism evidence="6 7">
    <name type="scientific">Penstemon smallii</name>
    <dbReference type="NCBI Taxonomy" id="265156"/>
    <lineage>
        <taxon>Eukaryota</taxon>
        <taxon>Viridiplantae</taxon>
        <taxon>Streptophyta</taxon>
        <taxon>Embryophyta</taxon>
        <taxon>Tracheophyta</taxon>
        <taxon>Spermatophyta</taxon>
        <taxon>Magnoliopsida</taxon>
        <taxon>eudicotyledons</taxon>
        <taxon>Gunneridae</taxon>
        <taxon>Pentapetalae</taxon>
        <taxon>asterids</taxon>
        <taxon>lamiids</taxon>
        <taxon>Lamiales</taxon>
        <taxon>Plantaginaceae</taxon>
        <taxon>Cheloneae</taxon>
        <taxon>Penstemon</taxon>
    </lineage>
</organism>
<protein>
    <recommendedName>
        <fullName evidence="5">ABC transporter domain-containing protein</fullName>
    </recommendedName>
</protein>
<proteinExistence type="inferred from homology"/>
<comment type="similarity">
    <text evidence="1">Belongs to the ABC transporter superfamily. ABCA family. CPR flippase (TC 3.A.1.211) subfamily.</text>
</comment>
<feature type="transmembrane region" description="Helical" evidence="4">
    <location>
        <begin position="632"/>
        <end position="650"/>
    </location>
</feature>
<dbReference type="EMBL" id="JBJXBP010000007">
    <property type="protein sequence ID" value="KAL3819226.1"/>
    <property type="molecule type" value="Genomic_DNA"/>
</dbReference>
<dbReference type="InterPro" id="IPR003439">
    <property type="entry name" value="ABC_transporter-like_ATP-bd"/>
</dbReference>
<dbReference type="InterPro" id="IPR003863">
    <property type="entry name" value="DUF220"/>
</dbReference>
<evidence type="ECO:0000256" key="4">
    <source>
        <dbReference type="SAM" id="Phobius"/>
    </source>
</evidence>
<keyword evidence="3" id="KW-0067">ATP-binding</keyword>